<evidence type="ECO:0000313" key="2">
    <source>
        <dbReference type="EMBL" id="TCJ03227.1"/>
    </source>
</evidence>
<comment type="caution">
    <text evidence="2">The sequence shown here is derived from an EMBL/GenBank/DDBJ whole genome shotgun (WGS) entry which is preliminary data.</text>
</comment>
<dbReference type="RefSeq" id="WP_057766996.1">
    <property type="nucleotide sequence ID" value="NZ_JARMQE010000023.1"/>
</dbReference>
<sequence length="63" mass="7075">MFIAIILVIILPALAGVFTIVFMKKGDENYGSSSKRNTTNLSLIYIVVIIISFIALGFYIWFN</sequence>
<keyword evidence="1" id="KW-0812">Transmembrane</keyword>
<evidence type="ECO:0008006" key="4">
    <source>
        <dbReference type="Google" id="ProtNLM"/>
    </source>
</evidence>
<accession>A0A4R1AY31</accession>
<dbReference type="STRING" id="1742358.GCA_001439605_01672"/>
<protein>
    <recommendedName>
        <fullName evidence="4">Group-specific protein</fullName>
    </recommendedName>
</protein>
<keyword evidence="1" id="KW-1133">Transmembrane helix</keyword>
<name>A0A4R1AY31_9BACI</name>
<reference evidence="2 3" key="1">
    <citation type="submission" date="2019-03" db="EMBL/GenBank/DDBJ databases">
        <authorList>
            <person name="Jensen L."/>
            <person name="Storgaard J."/>
            <person name="Sulaj E."/>
            <person name="Schramm A."/>
            <person name="Marshall I.P.G."/>
        </authorList>
    </citation>
    <scope>NUCLEOTIDE SEQUENCE [LARGE SCALE GENOMIC DNA]</scope>
    <source>
        <strain evidence="2 3">2017H2G3</strain>
    </source>
</reference>
<dbReference type="Proteomes" id="UP000293846">
    <property type="component" value="Unassembled WGS sequence"/>
</dbReference>
<evidence type="ECO:0000256" key="1">
    <source>
        <dbReference type="SAM" id="Phobius"/>
    </source>
</evidence>
<evidence type="ECO:0000313" key="3">
    <source>
        <dbReference type="Proteomes" id="UP000293846"/>
    </source>
</evidence>
<dbReference type="EMBL" id="SJTH01000020">
    <property type="protein sequence ID" value="TCJ03227.1"/>
    <property type="molecule type" value="Genomic_DNA"/>
</dbReference>
<gene>
    <name evidence="2" type="ORF">E0Y62_15595</name>
</gene>
<proteinExistence type="predicted"/>
<keyword evidence="1" id="KW-0472">Membrane</keyword>
<keyword evidence="3" id="KW-1185">Reference proteome</keyword>
<organism evidence="2 3">
    <name type="scientific">Cytobacillus praedii</name>
    <dbReference type="NCBI Taxonomy" id="1742358"/>
    <lineage>
        <taxon>Bacteria</taxon>
        <taxon>Bacillati</taxon>
        <taxon>Bacillota</taxon>
        <taxon>Bacilli</taxon>
        <taxon>Bacillales</taxon>
        <taxon>Bacillaceae</taxon>
        <taxon>Cytobacillus</taxon>
    </lineage>
</organism>
<feature type="transmembrane region" description="Helical" evidence="1">
    <location>
        <begin position="43"/>
        <end position="62"/>
    </location>
</feature>
<dbReference type="AlphaFoldDB" id="A0A4R1AY31"/>